<reference evidence="1" key="1">
    <citation type="submission" date="2018-07" db="EMBL/GenBank/DDBJ databases">
        <title>A new Alphabaculovirus highly virulent isolated from Trichoplusia ni (TnSNPV).</title>
        <authorList>
            <person name="Bivian-Hernandez M.D.L.A."/>
            <person name="Del Rincon-Castro M.C."/>
            <person name="Ibarra J.E."/>
        </authorList>
    </citation>
    <scope>NUCLEOTIDE SEQUENCE</scope>
    <source>
        <strain evidence="1">LBIV-4</strain>
    </source>
</reference>
<protein>
    <submittedName>
        <fullName evidence="1">Uncharacterized protein</fullName>
    </submittedName>
</protein>
<organism evidence="1">
    <name type="scientific">Trichoplusia ni single nucleopolyhedrovirus</name>
    <dbReference type="NCBI Taxonomy" id="332054"/>
    <lineage>
        <taxon>Viruses</taxon>
        <taxon>Viruses incertae sedis</taxon>
        <taxon>Naldaviricetes</taxon>
        <taxon>Lefavirales</taxon>
        <taxon>Baculoviridae</taxon>
        <taxon>Alphabaculovirus</taxon>
        <taxon>Alphabaculovirus trini</taxon>
    </lineage>
</organism>
<accession>A0A481V9V2</accession>
<evidence type="ECO:0000313" key="1">
    <source>
        <dbReference type="EMBL" id="QBI90327.1"/>
    </source>
</evidence>
<dbReference type="EMBL" id="MH577296">
    <property type="protein sequence ID" value="QBI90327.1"/>
    <property type="molecule type" value="Genomic_DNA"/>
</dbReference>
<name>A0A481V9V2_9ABAC</name>
<sequence>MFVSTKDVSRNGLANVINMFAYKFIKGDLDNDCAVCDFVGEEFRPNVWTFRIVEKNKLNSVVYCDVCAAKIDDNDPDCFKIALPVSTKDEYKFEELLDRLTDCGGVWLGLNLKEEDCAIDSSVEIETENFFKSFVIYIKKFGQSAERIKPGPIYTINNELCICASRGDHFVNSIRLIDMLIDCILAMLPDKLNYYSRKNFGREMSKLKYDLLENVMREKSVIVVPENLKDLMPKELNSLKQRIFKIYKLEDDDIEEKERHFCHYKILKYADYVIYDFVKKYNKNPWRPFTVNPYCSTAAEAMYDFDQYIYLPKCTNDSE</sequence>
<proteinExistence type="predicted"/>